<name>A0A3T0RY77_9ACTN</name>
<dbReference type="InterPro" id="IPR036259">
    <property type="entry name" value="MFS_trans_sf"/>
</dbReference>
<dbReference type="Proteomes" id="UP000285875">
    <property type="component" value="Chromosome"/>
</dbReference>
<feature type="transmembrane region" description="Helical" evidence="6">
    <location>
        <begin position="406"/>
        <end position="425"/>
    </location>
</feature>
<evidence type="ECO:0000313" key="8">
    <source>
        <dbReference type="EMBL" id="AZZ38990.1"/>
    </source>
</evidence>
<dbReference type="Pfam" id="PF07690">
    <property type="entry name" value="MFS_1"/>
    <property type="match status" value="1"/>
</dbReference>
<feature type="transmembrane region" description="Helical" evidence="6">
    <location>
        <begin position="346"/>
        <end position="366"/>
    </location>
</feature>
<evidence type="ECO:0000259" key="7">
    <source>
        <dbReference type="PROSITE" id="PS50850"/>
    </source>
</evidence>
<gene>
    <name evidence="8" type="ORF">C0Z10_03600</name>
</gene>
<dbReference type="AlphaFoldDB" id="A0A3T0RY77"/>
<evidence type="ECO:0000313" key="9">
    <source>
        <dbReference type="Proteomes" id="UP000285875"/>
    </source>
</evidence>
<dbReference type="InterPro" id="IPR011701">
    <property type="entry name" value="MFS"/>
</dbReference>
<evidence type="ECO:0000256" key="4">
    <source>
        <dbReference type="ARBA" id="ARBA00023136"/>
    </source>
</evidence>
<dbReference type="InterPro" id="IPR020846">
    <property type="entry name" value="MFS_dom"/>
</dbReference>
<dbReference type="GO" id="GO:0005886">
    <property type="term" value="C:plasma membrane"/>
    <property type="evidence" value="ECO:0007669"/>
    <property type="project" value="UniProtKB-SubCell"/>
</dbReference>
<dbReference type="PANTHER" id="PTHR23501:SF154">
    <property type="entry name" value="MULTIDRUG-EFFLUX TRANSPORTER RV1634-RELATED"/>
    <property type="match status" value="1"/>
</dbReference>
<feature type="transmembrane region" description="Helical" evidence="6">
    <location>
        <begin position="166"/>
        <end position="186"/>
    </location>
</feature>
<dbReference type="KEGG" id="aji:C0Z10_03600"/>
<proteinExistence type="predicted"/>
<comment type="subcellular location">
    <subcellularLocation>
        <location evidence="1">Cell membrane</location>
        <topology evidence="1">Multi-pass membrane protein</topology>
    </subcellularLocation>
</comment>
<dbReference type="Gene3D" id="1.20.1250.20">
    <property type="entry name" value="MFS general substrate transporter like domains"/>
    <property type="match status" value="1"/>
</dbReference>
<evidence type="ECO:0000256" key="2">
    <source>
        <dbReference type="ARBA" id="ARBA00022692"/>
    </source>
</evidence>
<evidence type="ECO:0000256" key="1">
    <source>
        <dbReference type="ARBA" id="ARBA00004651"/>
    </source>
</evidence>
<dbReference type="GO" id="GO:0022857">
    <property type="term" value="F:transmembrane transporter activity"/>
    <property type="evidence" value="ECO:0007669"/>
    <property type="project" value="InterPro"/>
</dbReference>
<evidence type="ECO:0000256" key="6">
    <source>
        <dbReference type="SAM" id="Phobius"/>
    </source>
</evidence>
<dbReference type="PANTHER" id="PTHR23501">
    <property type="entry name" value="MAJOR FACILITATOR SUPERFAMILY"/>
    <property type="match status" value="1"/>
</dbReference>
<evidence type="ECO:0000256" key="3">
    <source>
        <dbReference type="ARBA" id="ARBA00022989"/>
    </source>
</evidence>
<feature type="transmembrane region" description="Helical" evidence="6">
    <location>
        <begin position="312"/>
        <end position="334"/>
    </location>
</feature>
<dbReference type="Gene3D" id="1.20.1720.10">
    <property type="entry name" value="Multidrug resistance protein D"/>
    <property type="match status" value="1"/>
</dbReference>
<reference evidence="9" key="1">
    <citation type="submission" date="2017-12" db="EMBL/GenBank/DDBJ databases">
        <title>Whole genome sequencing of Acidipropionibacterium jensenii strains JS279 and JS280.</title>
        <authorList>
            <person name="Deptula P."/>
            <person name="Laine P."/>
            <person name="Smolander O.-P."/>
            <person name="Paulin L."/>
            <person name="Auvinen P."/>
            <person name="Varmanen P."/>
        </authorList>
    </citation>
    <scope>NUCLEOTIDE SEQUENCE [LARGE SCALE GENOMIC DNA]</scope>
    <source>
        <strain evidence="9">JS280</strain>
    </source>
</reference>
<feature type="transmembrane region" description="Helical" evidence="6">
    <location>
        <begin position="378"/>
        <end position="400"/>
    </location>
</feature>
<feature type="transmembrane region" description="Helical" evidence="6">
    <location>
        <begin position="280"/>
        <end position="300"/>
    </location>
</feature>
<organism evidence="8 9">
    <name type="scientific">Acidipropionibacterium jensenii</name>
    <dbReference type="NCBI Taxonomy" id="1749"/>
    <lineage>
        <taxon>Bacteria</taxon>
        <taxon>Bacillati</taxon>
        <taxon>Actinomycetota</taxon>
        <taxon>Actinomycetes</taxon>
        <taxon>Propionibacteriales</taxon>
        <taxon>Propionibacteriaceae</taxon>
        <taxon>Acidipropionibacterium</taxon>
    </lineage>
</organism>
<feature type="transmembrane region" description="Helical" evidence="6">
    <location>
        <begin position="460"/>
        <end position="478"/>
    </location>
</feature>
<evidence type="ECO:0000256" key="5">
    <source>
        <dbReference type="SAM" id="MobiDB-lite"/>
    </source>
</evidence>
<feature type="transmembrane region" description="Helical" evidence="6">
    <location>
        <begin position="256"/>
        <end position="274"/>
    </location>
</feature>
<keyword evidence="4 6" id="KW-0472">Membrane</keyword>
<sequence length="512" mass="52886">MPASRWPATRAASGPPLCSHTCETSGHPGEDLSSAARGVPPPRHGEDPMVPVATSPEMHSARARAVTTAALAGGLLLVELLTGVQTYLSQTVMPLMAADLSARSLYGVVTATGAVASFAGLPLGVGLAGQFKIPKLLMAFTVLICAGATLCAVAPSIWWFLAGTAIRGFAAGCIATVSMGAVVTGLEGRVRQITLAAMSAMWVISALFGPAYAAWISHALSWRWAMVGYLPVLLAARAIVARHLPDREPSRDSRISWSNAVLLAVAMACIAAPIDSRWLRVVLLAVGVALLSVATHRVLPDGTFRMRSRRQAVIAFMFGLCGLYFAADSVVAIVAHDVFGGGARDIGIVLMAGGLGWALIGLFCGWRPASDIAAYRRRAGLGVAVLSLGVVVMACASTRWLGIGPIAILAVGWTLAGIGMGLCYVDTLNVLFTPPEEPDGLTDLDVSNAAVMAESISGTLTMTAATTFLATGIGGAAATGARSILLFGVIAAAVTVLVIPLLRIRADESVQP</sequence>
<feature type="transmembrane region" description="Helical" evidence="6">
    <location>
        <begin position="222"/>
        <end position="244"/>
    </location>
</feature>
<feature type="transmembrane region" description="Helical" evidence="6">
    <location>
        <begin position="104"/>
        <end position="129"/>
    </location>
</feature>
<keyword evidence="2 6" id="KW-0812">Transmembrane</keyword>
<dbReference type="SUPFAM" id="SSF103473">
    <property type="entry name" value="MFS general substrate transporter"/>
    <property type="match status" value="1"/>
</dbReference>
<keyword evidence="3 6" id="KW-1133">Transmembrane helix</keyword>
<feature type="transmembrane region" description="Helical" evidence="6">
    <location>
        <begin position="136"/>
        <end position="160"/>
    </location>
</feature>
<feature type="region of interest" description="Disordered" evidence="5">
    <location>
        <begin position="1"/>
        <end position="53"/>
    </location>
</feature>
<feature type="domain" description="Major facilitator superfamily (MFS) profile" evidence="7">
    <location>
        <begin position="67"/>
        <end position="506"/>
    </location>
</feature>
<feature type="transmembrane region" description="Helical" evidence="6">
    <location>
        <begin position="65"/>
        <end position="84"/>
    </location>
</feature>
<protein>
    <submittedName>
        <fullName evidence="8">MFS transporter</fullName>
    </submittedName>
</protein>
<feature type="transmembrane region" description="Helical" evidence="6">
    <location>
        <begin position="193"/>
        <end position="216"/>
    </location>
</feature>
<feature type="transmembrane region" description="Helical" evidence="6">
    <location>
        <begin position="484"/>
        <end position="502"/>
    </location>
</feature>
<accession>A0A3T0RY77</accession>
<dbReference type="PROSITE" id="PS50850">
    <property type="entry name" value="MFS"/>
    <property type="match status" value="1"/>
</dbReference>
<dbReference type="EMBL" id="CP025570">
    <property type="protein sequence ID" value="AZZ38990.1"/>
    <property type="molecule type" value="Genomic_DNA"/>
</dbReference>